<gene>
    <name evidence="12" type="ORF">C1S70_28735</name>
</gene>
<name>A0A2K1FSI3_9PROT</name>
<evidence type="ECO:0000313" key="13">
    <source>
        <dbReference type="Proteomes" id="UP000236268"/>
    </source>
</evidence>
<evidence type="ECO:0000256" key="10">
    <source>
        <dbReference type="ARBA" id="ARBA00093448"/>
    </source>
</evidence>
<evidence type="ECO:0000256" key="3">
    <source>
        <dbReference type="ARBA" id="ARBA00022670"/>
    </source>
</evidence>
<evidence type="ECO:0000256" key="8">
    <source>
        <dbReference type="ARBA" id="ARBA00023049"/>
    </source>
</evidence>
<dbReference type="AlphaFoldDB" id="A0A2K1FSI3"/>
<evidence type="ECO:0000256" key="4">
    <source>
        <dbReference type="ARBA" id="ARBA00022723"/>
    </source>
</evidence>
<dbReference type="PANTHER" id="PTHR37425">
    <property type="match status" value="1"/>
</dbReference>
<evidence type="ECO:0000256" key="9">
    <source>
        <dbReference type="ARBA" id="ARBA00023316"/>
    </source>
</evidence>
<reference evidence="12 13" key="1">
    <citation type="submission" date="2018-01" db="EMBL/GenBank/DDBJ databases">
        <title>Whole genome sequence of Azospirillum brasilense REC3 isolated from strawberry roots.</title>
        <authorList>
            <person name="Fontana C.A."/>
            <person name="Salazar S.M."/>
            <person name="Bassi D."/>
            <person name="Puglisi E."/>
            <person name="Lovaisa N.C."/>
            <person name="Toffoli L.M."/>
            <person name="Pedraza R."/>
            <person name="Cocconcelli P.S."/>
        </authorList>
    </citation>
    <scope>NUCLEOTIDE SEQUENCE [LARGE SCALE GENOMIC DNA]</scope>
    <source>
        <strain evidence="12 13">REC3</strain>
        <plasmid evidence="12">p28unnamed</plasmid>
    </source>
</reference>
<dbReference type="GO" id="GO:0008237">
    <property type="term" value="F:metallopeptidase activity"/>
    <property type="evidence" value="ECO:0007669"/>
    <property type="project" value="UniProtKB-KW"/>
</dbReference>
<dbReference type="GO" id="GO:0046872">
    <property type="term" value="F:metal ion binding"/>
    <property type="evidence" value="ECO:0007669"/>
    <property type="project" value="UniProtKB-KW"/>
</dbReference>
<comment type="cofactor">
    <cofactor evidence="1">
        <name>Zn(2+)</name>
        <dbReference type="ChEBI" id="CHEBI:29105"/>
    </cofactor>
</comment>
<dbReference type="EMBL" id="POWG01000048">
    <property type="protein sequence ID" value="PNQ95478.1"/>
    <property type="molecule type" value="Genomic_DNA"/>
</dbReference>
<dbReference type="GO" id="GO:0071555">
    <property type="term" value="P:cell wall organization"/>
    <property type="evidence" value="ECO:0007669"/>
    <property type="project" value="UniProtKB-KW"/>
</dbReference>
<keyword evidence="8" id="KW-0482">Metalloprotease</keyword>
<accession>A0A2K1FSI3</accession>
<dbReference type="InterPro" id="IPR010275">
    <property type="entry name" value="MepK"/>
</dbReference>
<evidence type="ECO:0000256" key="2">
    <source>
        <dbReference type="ARBA" id="ARBA00004776"/>
    </source>
</evidence>
<sequence>MSFLSSSFLSSLNVPSRRYPTPHLQTSPRKSPMDQPAAAALTRRGIFGLGAAVAVGVCNSRSAAAWEPAPERTLRIYNCLTGEGFDGVYWAEGRPVAEAMARIDWVLRDHRSDDCHRIDLALLNRLSEMQEKLDSQHPFEVLSAFRSQETNRRVKGAATGSLHLQGRAVDLRLQGRRAVDLYRCALSFGDGGAGCSPSGTSSMWTPGRRGAGWGPERGGAESGLFVAEPFARGHRAKGITPMDGLCAGRRKRTIARKRRPYD</sequence>
<dbReference type="Pfam" id="PF05951">
    <property type="entry name" value="Peptidase_M15_2"/>
    <property type="match status" value="1"/>
</dbReference>
<dbReference type="GO" id="GO:0006508">
    <property type="term" value="P:proteolysis"/>
    <property type="evidence" value="ECO:0007669"/>
    <property type="project" value="UniProtKB-KW"/>
</dbReference>
<evidence type="ECO:0000256" key="11">
    <source>
        <dbReference type="ARBA" id="ARBA00093666"/>
    </source>
</evidence>
<comment type="pathway">
    <text evidence="2">Cell wall biogenesis; cell wall polysaccharide biosynthesis.</text>
</comment>
<dbReference type="InterPro" id="IPR009045">
    <property type="entry name" value="Zn_M74/Hedgehog-like"/>
</dbReference>
<evidence type="ECO:0000256" key="6">
    <source>
        <dbReference type="ARBA" id="ARBA00022801"/>
    </source>
</evidence>
<organism evidence="12 13">
    <name type="scientific">Azospirillum argentinense</name>
    <dbReference type="NCBI Taxonomy" id="2970906"/>
    <lineage>
        <taxon>Bacteria</taxon>
        <taxon>Pseudomonadati</taxon>
        <taxon>Pseudomonadota</taxon>
        <taxon>Alphaproteobacteria</taxon>
        <taxon>Rhodospirillales</taxon>
        <taxon>Azospirillaceae</taxon>
        <taxon>Azospirillum</taxon>
    </lineage>
</organism>
<dbReference type="Proteomes" id="UP000236268">
    <property type="component" value="Unassembled WGS sequence"/>
</dbReference>
<protein>
    <recommendedName>
        <fullName evidence="11">Murein endopeptidase K</fullName>
    </recommendedName>
</protein>
<dbReference type="SUPFAM" id="SSF55166">
    <property type="entry name" value="Hedgehog/DD-peptidase"/>
    <property type="match status" value="1"/>
</dbReference>
<comment type="similarity">
    <text evidence="10">Belongs to the peptidase M15 family.</text>
</comment>
<evidence type="ECO:0000313" key="12">
    <source>
        <dbReference type="EMBL" id="PNQ95478.1"/>
    </source>
</evidence>
<keyword evidence="6" id="KW-0378">Hydrolase</keyword>
<geneLocation type="plasmid" evidence="12">
    <name>p28unnamed</name>
</geneLocation>
<keyword evidence="5" id="KW-0732">Signal</keyword>
<keyword evidence="4" id="KW-0479">Metal-binding</keyword>
<proteinExistence type="inferred from homology"/>
<keyword evidence="3" id="KW-0645">Protease</keyword>
<keyword evidence="7" id="KW-0862">Zinc</keyword>
<comment type="caution">
    <text evidence="12">The sequence shown here is derived from an EMBL/GenBank/DDBJ whole genome shotgun (WGS) entry which is preliminary data.</text>
</comment>
<evidence type="ECO:0000256" key="5">
    <source>
        <dbReference type="ARBA" id="ARBA00022729"/>
    </source>
</evidence>
<evidence type="ECO:0000256" key="7">
    <source>
        <dbReference type="ARBA" id="ARBA00022833"/>
    </source>
</evidence>
<dbReference type="Gene3D" id="3.30.1380.10">
    <property type="match status" value="1"/>
</dbReference>
<keyword evidence="9" id="KW-0961">Cell wall biogenesis/degradation</keyword>
<dbReference type="PANTHER" id="PTHR37425:SF1">
    <property type="entry name" value="OUTER MEMBRANE PROTEIN"/>
    <property type="match status" value="1"/>
</dbReference>
<evidence type="ECO:0000256" key="1">
    <source>
        <dbReference type="ARBA" id="ARBA00001947"/>
    </source>
</evidence>
<keyword evidence="12" id="KW-0614">Plasmid</keyword>